<name>A0A6A6ZMQ8_9PLEO</name>
<evidence type="ECO:0000313" key="5">
    <source>
        <dbReference type="Proteomes" id="UP000799424"/>
    </source>
</evidence>
<dbReference type="OrthoDB" id="19092at2759"/>
<sequence length="56" mass="6270">AVVLFDFARENDNELPLVKGQIVLISYRHDQGWLVAQDPKTGESGLVPEGYVCLLR</sequence>
<evidence type="ECO:0000313" key="4">
    <source>
        <dbReference type="EMBL" id="KAF2822063.1"/>
    </source>
</evidence>
<dbReference type="InterPro" id="IPR036028">
    <property type="entry name" value="SH3-like_dom_sf"/>
</dbReference>
<accession>A0A6A6ZMQ8</accession>
<proteinExistence type="predicted"/>
<dbReference type="InterPro" id="IPR001452">
    <property type="entry name" value="SH3_domain"/>
</dbReference>
<protein>
    <recommendedName>
        <fullName evidence="3">SH3 domain-containing protein</fullName>
    </recommendedName>
</protein>
<keyword evidence="5" id="KW-1185">Reference proteome</keyword>
<evidence type="ECO:0000256" key="2">
    <source>
        <dbReference type="PROSITE-ProRule" id="PRU00192"/>
    </source>
</evidence>
<dbReference type="PROSITE" id="PS50002">
    <property type="entry name" value="SH3"/>
    <property type="match status" value="1"/>
</dbReference>
<feature type="domain" description="SH3" evidence="3">
    <location>
        <begin position="1"/>
        <end position="56"/>
    </location>
</feature>
<keyword evidence="1 2" id="KW-0728">SH3 domain</keyword>
<organism evidence="4 5">
    <name type="scientific">Ophiobolus disseminans</name>
    <dbReference type="NCBI Taxonomy" id="1469910"/>
    <lineage>
        <taxon>Eukaryota</taxon>
        <taxon>Fungi</taxon>
        <taxon>Dikarya</taxon>
        <taxon>Ascomycota</taxon>
        <taxon>Pezizomycotina</taxon>
        <taxon>Dothideomycetes</taxon>
        <taxon>Pleosporomycetidae</taxon>
        <taxon>Pleosporales</taxon>
        <taxon>Pleosporineae</taxon>
        <taxon>Phaeosphaeriaceae</taxon>
        <taxon>Ophiobolus</taxon>
    </lineage>
</organism>
<dbReference type="EMBL" id="MU006235">
    <property type="protein sequence ID" value="KAF2822063.1"/>
    <property type="molecule type" value="Genomic_DNA"/>
</dbReference>
<dbReference type="Proteomes" id="UP000799424">
    <property type="component" value="Unassembled WGS sequence"/>
</dbReference>
<feature type="non-terminal residue" evidence="4">
    <location>
        <position position="1"/>
    </location>
</feature>
<gene>
    <name evidence="4" type="ORF">CC86DRAFT_247593</name>
</gene>
<dbReference type="SUPFAM" id="SSF50044">
    <property type="entry name" value="SH3-domain"/>
    <property type="match status" value="1"/>
</dbReference>
<evidence type="ECO:0000259" key="3">
    <source>
        <dbReference type="PROSITE" id="PS50002"/>
    </source>
</evidence>
<dbReference type="Pfam" id="PF00018">
    <property type="entry name" value="SH3_1"/>
    <property type="match status" value="1"/>
</dbReference>
<dbReference type="Gene3D" id="2.30.30.40">
    <property type="entry name" value="SH3 Domains"/>
    <property type="match status" value="1"/>
</dbReference>
<reference evidence="4" key="1">
    <citation type="journal article" date="2020" name="Stud. Mycol.">
        <title>101 Dothideomycetes genomes: a test case for predicting lifestyles and emergence of pathogens.</title>
        <authorList>
            <person name="Haridas S."/>
            <person name="Albert R."/>
            <person name="Binder M."/>
            <person name="Bloem J."/>
            <person name="Labutti K."/>
            <person name="Salamov A."/>
            <person name="Andreopoulos B."/>
            <person name="Baker S."/>
            <person name="Barry K."/>
            <person name="Bills G."/>
            <person name="Bluhm B."/>
            <person name="Cannon C."/>
            <person name="Castanera R."/>
            <person name="Culley D."/>
            <person name="Daum C."/>
            <person name="Ezra D."/>
            <person name="Gonzalez J."/>
            <person name="Henrissat B."/>
            <person name="Kuo A."/>
            <person name="Liang C."/>
            <person name="Lipzen A."/>
            <person name="Lutzoni F."/>
            <person name="Magnuson J."/>
            <person name="Mondo S."/>
            <person name="Nolan M."/>
            <person name="Ohm R."/>
            <person name="Pangilinan J."/>
            <person name="Park H.-J."/>
            <person name="Ramirez L."/>
            <person name="Alfaro M."/>
            <person name="Sun H."/>
            <person name="Tritt A."/>
            <person name="Yoshinaga Y."/>
            <person name="Zwiers L.-H."/>
            <person name="Turgeon B."/>
            <person name="Goodwin S."/>
            <person name="Spatafora J."/>
            <person name="Crous P."/>
            <person name="Grigoriev I."/>
        </authorList>
    </citation>
    <scope>NUCLEOTIDE SEQUENCE</scope>
    <source>
        <strain evidence="4">CBS 113818</strain>
    </source>
</reference>
<dbReference type="SMART" id="SM00326">
    <property type="entry name" value="SH3"/>
    <property type="match status" value="1"/>
</dbReference>
<dbReference type="AlphaFoldDB" id="A0A6A6ZMQ8"/>
<evidence type="ECO:0000256" key="1">
    <source>
        <dbReference type="ARBA" id="ARBA00022443"/>
    </source>
</evidence>
<feature type="non-terminal residue" evidence="4">
    <location>
        <position position="56"/>
    </location>
</feature>